<evidence type="ECO:0000313" key="2">
    <source>
        <dbReference type="EMBL" id="MBS7527075.1"/>
    </source>
</evidence>
<gene>
    <name evidence="2" type="ORF">KHM83_10320</name>
</gene>
<comment type="caution">
    <text evidence="2">The sequence shown here is derived from an EMBL/GenBank/DDBJ whole genome shotgun (WGS) entry which is preliminary data.</text>
</comment>
<sequence length="257" mass="27758">MNIFKNRMVVGVFCIVLSLLICFGITPLFNKGISQKTEIVRVTKEIKVGAQITKDMVQNIEVGGYNLPTDVVRSKETVVGSYALADLSIGDYILNAKVSKSPAAENAYLYNLDGSKQAMSITIKSFANGLSGKLQSGDIVSIIAPDYKKQGATVIPPELKYVEVISVTASSGYDANTGEQKVTEDERELPSTVTLLVTPEQGNILASLDADGKTHLSLVYRGDQKNIKEFLDTQTKILDALYPKNSTNATTLVGQGE</sequence>
<feature type="domain" description="Flp pilus assembly protein RcpC/CpaB" evidence="1">
    <location>
        <begin position="111"/>
        <end position="218"/>
    </location>
</feature>
<dbReference type="Proteomes" id="UP000746471">
    <property type="component" value="Unassembled WGS sequence"/>
</dbReference>
<dbReference type="Pfam" id="PF16976">
    <property type="entry name" value="RcpC"/>
    <property type="match status" value="1"/>
</dbReference>
<keyword evidence="3" id="KW-1185">Reference proteome</keyword>
<dbReference type="RefSeq" id="WP_213236937.1">
    <property type="nucleotide sequence ID" value="NZ_JAHBCL010000016.1"/>
</dbReference>
<proteinExistence type="predicted"/>
<accession>A0ABS5PPI9</accession>
<dbReference type="EMBL" id="JAHBCL010000016">
    <property type="protein sequence ID" value="MBS7527075.1"/>
    <property type="molecule type" value="Genomic_DNA"/>
</dbReference>
<dbReference type="InterPro" id="IPR031571">
    <property type="entry name" value="RcpC_dom"/>
</dbReference>
<reference evidence="2 3" key="1">
    <citation type="submission" date="2021-05" db="EMBL/GenBank/DDBJ databases">
        <title>Fusibacter ferrireducens sp. nov., an anaerobic, sulfur- and Fe-reducing bacterium isolated from the mangrove sediment.</title>
        <authorList>
            <person name="Qiu D."/>
        </authorList>
    </citation>
    <scope>NUCLEOTIDE SEQUENCE [LARGE SCALE GENOMIC DNA]</scope>
    <source>
        <strain evidence="2 3">DSM 12116</strain>
    </source>
</reference>
<organism evidence="2 3">
    <name type="scientific">Fusibacter paucivorans</name>
    <dbReference type="NCBI Taxonomy" id="76009"/>
    <lineage>
        <taxon>Bacteria</taxon>
        <taxon>Bacillati</taxon>
        <taxon>Bacillota</taxon>
        <taxon>Clostridia</taxon>
        <taxon>Eubacteriales</taxon>
        <taxon>Eubacteriales Family XII. Incertae Sedis</taxon>
        <taxon>Fusibacter</taxon>
    </lineage>
</organism>
<protein>
    <submittedName>
        <fullName evidence="2">Pilus assembly protein CpaB</fullName>
    </submittedName>
</protein>
<dbReference type="CDD" id="cd11614">
    <property type="entry name" value="SAF_CpaB_FlgA_like"/>
    <property type="match status" value="1"/>
</dbReference>
<evidence type="ECO:0000313" key="3">
    <source>
        <dbReference type="Proteomes" id="UP000746471"/>
    </source>
</evidence>
<name>A0ABS5PPI9_9FIRM</name>
<evidence type="ECO:0000259" key="1">
    <source>
        <dbReference type="Pfam" id="PF16976"/>
    </source>
</evidence>